<dbReference type="GO" id="GO:0032259">
    <property type="term" value="P:methylation"/>
    <property type="evidence" value="ECO:0007669"/>
    <property type="project" value="UniProtKB-KW"/>
</dbReference>
<organism evidence="1 2">
    <name type="scientific">Dorcoceras hygrometricum</name>
    <dbReference type="NCBI Taxonomy" id="472368"/>
    <lineage>
        <taxon>Eukaryota</taxon>
        <taxon>Viridiplantae</taxon>
        <taxon>Streptophyta</taxon>
        <taxon>Embryophyta</taxon>
        <taxon>Tracheophyta</taxon>
        <taxon>Spermatophyta</taxon>
        <taxon>Magnoliopsida</taxon>
        <taxon>eudicotyledons</taxon>
        <taxon>Gunneridae</taxon>
        <taxon>Pentapetalae</taxon>
        <taxon>asterids</taxon>
        <taxon>lamiids</taxon>
        <taxon>Lamiales</taxon>
        <taxon>Gesneriaceae</taxon>
        <taxon>Didymocarpoideae</taxon>
        <taxon>Trichosporeae</taxon>
        <taxon>Loxocarpinae</taxon>
        <taxon>Dorcoceras</taxon>
    </lineage>
</organism>
<sequence length="128" mass="14219">MVRLLCRDLSHSSAKHLRLGLRNCVGYALNHCSCTLHLSYFVLEHSALQLCTYSLLLILRLNCSSHSAFDLRAAPKSSFMYAALLEVNCRTSLGVPLPFQLDMTSPAQTSLHCPSLDIFKSKKAAHVK</sequence>
<reference evidence="1 2" key="1">
    <citation type="journal article" date="2015" name="Proc. Natl. Acad. Sci. U.S.A.">
        <title>The resurrection genome of Boea hygrometrica: A blueprint for survival of dehydration.</title>
        <authorList>
            <person name="Xiao L."/>
            <person name="Yang G."/>
            <person name="Zhang L."/>
            <person name="Yang X."/>
            <person name="Zhao S."/>
            <person name="Ji Z."/>
            <person name="Zhou Q."/>
            <person name="Hu M."/>
            <person name="Wang Y."/>
            <person name="Chen M."/>
            <person name="Xu Y."/>
            <person name="Jin H."/>
            <person name="Xiao X."/>
            <person name="Hu G."/>
            <person name="Bao F."/>
            <person name="Hu Y."/>
            <person name="Wan P."/>
            <person name="Li L."/>
            <person name="Deng X."/>
            <person name="Kuang T."/>
            <person name="Xiang C."/>
            <person name="Zhu J.K."/>
            <person name="Oliver M.J."/>
            <person name="He Y."/>
        </authorList>
    </citation>
    <scope>NUCLEOTIDE SEQUENCE [LARGE SCALE GENOMIC DNA]</scope>
    <source>
        <strain evidence="2">cv. XS01</strain>
    </source>
</reference>
<keyword evidence="1" id="KW-0808">Transferase</keyword>
<proteinExistence type="predicted"/>
<evidence type="ECO:0000313" key="2">
    <source>
        <dbReference type="Proteomes" id="UP000250235"/>
    </source>
</evidence>
<accession>A0A2Z7AD18</accession>
<gene>
    <name evidence="1" type="ORF">F511_17964</name>
</gene>
<dbReference type="Proteomes" id="UP000250235">
    <property type="component" value="Unassembled WGS sequence"/>
</dbReference>
<dbReference type="EMBL" id="KV016424">
    <property type="protein sequence ID" value="KZV19633.1"/>
    <property type="molecule type" value="Genomic_DNA"/>
</dbReference>
<keyword evidence="2" id="KW-1185">Reference proteome</keyword>
<dbReference type="GO" id="GO:0008168">
    <property type="term" value="F:methyltransferase activity"/>
    <property type="evidence" value="ECO:0007669"/>
    <property type="project" value="UniProtKB-KW"/>
</dbReference>
<name>A0A2Z7AD18_9LAMI</name>
<protein>
    <submittedName>
        <fullName evidence="1">Protein arginine N-methyltransferase 1.5</fullName>
    </submittedName>
</protein>
<evidence type="ECO:0000313" key="1">
    <source>
        <dbReference type="EMBL" id="KZV19633.1"/>
    </source>
</evidence>
<dbReference type="AlphaFoldDB" id="A0A2Z7AD18"/>
<keyword evidence="1" id="KW-0489">Methyltransferase</keyword>